<keyword evidence="7 12" id="KW-0812">Transmembrane</keyword>
<dbReference type="Pfam" id="PF02518">
    <property type="entry name" value="HATPase_c"/>
    <property type="match status" value="1"/>
</dbReference>
<evidence type="ECO:0000256" key="2">
    <source>
        <dbReference type="ARBA" id="ARBA00004141"/>
    </source>
</evidence>
<dbReference type="CDD" id="cd00075">
    <property type="entry name" value="HATPase"/>
    <property type="match status" value="1"/>
</dbReference>
<protein>
    <recommendedName>
        <fullName evidence="4">Signal transduction histidine-protein kinase ArlS</fullName>
        <ecNumber evidence="3">2.7.13.3</ecNumber>
    </recommendedName>
</protein>
<evidence type="ECO:0000256" key="6">
    <source>
        <dbReference type="ARBA" id="ARBA00022679"/>
    </source>
</evidence>
<sequence length="484" mass="55239">MMNSNSQHKSVAKKWWWVISATIFALLGILTTILIHGQIMTLRENEKNQTIVYAQVVSDLLSRKSENLTAADIVSILNEAEQYEQGQNGIYKKNSSFYPMNEELNIRVFDTSRELIFQTQQWQDPLQVSSTLETKFVPLSTGEESIQVTMPILSRTNRLLIGHLQIINRMAKLTEMKKQLQKLYIQLLIMEALVSIGLAYFISRLISKPIEQIHDIIASINEDNIDSKRLIIPKKNDEFAVVSQQFNELLDKISFYISQQKHFVEDVSHELRTPVAIVEGHLKLLNRWGKDDPEVLEESLEASLAEIKRMKTLVQEMLDLSRAPQVREQYKDATTEVVDTLTQIVANFKVLYPDFTFVLDIDSKADLLSPIYRNHFEQVIIILLDNAVKYSTNRKEIIVSLSTVADQVEIGIQDFGMGLSEEDKKKVFSRFYRVDKARSRERGGNGLGLSIAKELIEGYNGSISLTSHLDQGTVFKVKLPIVSS</sequence>
<evidence type="ECO:0000256" key="12">
    <source>
        <dbReference type="SAM" id="Phobius"/>
    </source>
</evidence>
<evidence type="ECO:0000313" key="16">
    <source>
        <dbReference type="Proteomes" id="UP000005926"/>
    </source>
</evidence>
<dbReference type="HOGENOM" id="CLU_000445_89_6_9"/>
<name>C8NFY6_9LACT</name>
<evidence type="ECO:0000256" key="10">
    <source>
        <dbReference type="ARBA" id="ARBA00023012"/>
    </source>
</evidence>
<evidence type="ECO:0000256" key="3">
    <source>
        <dbReference type="ARBA" id="ARBA00012438"/>
    </source>
</evidence>
<organism evidence="15 16">
    <name type="scientific">Granulicatella adiacens ATCC 49175</name>
    <dbReference type="NCBI Taxonomy" id="638301"/>
    <lineage>
        <taxon>Bacteria</taxon>
        <taxon>Bacillati</taxon>
        <taxon>Bacillota</taxon>
        <taxon>Bacilli</taxon>
        <taxon>Lactobacillales</taxon>
        <taxon>Carnobacteriaceae</taxon>
        <taxon>Granulicatella</taxon>
    </lineage>
</organism>
<dbReference type="GeneID" id="78412831"/>
<comment type="subcellular location">
    <subcellularLocation>
        <location evidence="2">Membrane</location>
        <topology evidence="2">Multi-pass membrane protein</topology>
    </subcellularLocation>
</comment>
<dbReference type="InterPro" id="IPR004358">
    <property type="entry name" value="Sig_transdc_His_kin-like_C"/>
</dbReference>
<dbReference type="GO" id="GO:0000155">
    <property type="term" value="F:phosphorelay sensor kinase activity"/>
    <property type="evidence" value="ECO:0007669"/>
    <property type="project" value="InterPro"/>
</dbReference>
<feature type="transmembrane region" description="Helical" evidence="12">
    <location>
        <begin position="183"/>
        <end position="202"/>
    </location>
</feature>
<dbReference type="InterPro" id="IPR036890">
    <property type="entry name" value="HATPase_C_sf"/>
</dbReference>
<feature type="domain" description="Histidine kinase" evidence="13">
    <location>
        <begin position="266"/>
        <end position="483"/>
    </location>
</feature>
<dbReference type="SUPFAM" id="SSF47384">
    <property type="entry name" value="Homodimeric domain of signal transducing histidine kinase"/>
    <property type="match status" value="1"/>
</dbReference>
<dbReference type="Proteomes" id="UP000005926">
    <property type="component" value="Unassembled WGS sequence"/>
</dbReference>
<evidence type="ECO:0000256" key="8">
    <source>
        <dbReference type="ARBA" id="ARBA00022777"/>
    </source>
</evidence>
<dbReference type="GO" id="GO:0016020">
    <property type="term" value="C:membrane"/>
    <property type="evidence" value="ECO:0007669"/>
    <property type="project" value="UniProtKB-SubCell"/>
</dbReference>
<dbReference type="InterPro" id="IPR005467">
    <property type="entry name" value="His_kinase_dom"/>
</dbReference>
<evidence type="ECO:0000259" key="14">
    <source>
        <dbReference type="PROSITE" id="PS50885"/>
    </source>
</evidence>
<proteinExistence type="predicted"/>
<evidence type="ECO:0000256" key="1">
    <source>
        <dbReference type="ARBA" id="ARBA00000085"/>
    </source>
</evidence>
<keyword evidence="9 12" id="KW-1133">Transmembrane helix</keyword>
<dbReference type="InterPro" id="IPR003660">
    <property type="entry name" value="HAMP_dom"/>
</dbReference>
<dbReference type="Gene3D" id="6.10.340.10">
    <property type="match status" value="1"/>
</dbReference>
<dbReference type="STRING" id="638301.HMPREF0444_0831"/>
<keyword evidence="6 15" id="KW-0808">Transferase</keyword>
<dbReference type="PANTHER" id="PTHR45528">
    <property type="entry name" value="SENSOR HISTIDINE KINASE CPXA"/>
    <property type="match status" value="1"/>
</dbReference>
<dbReference type="InterPro" id="IPR003661">
    <property type="entry name" value="HisK_dim/P_dom"/>
</dbReference>
<keyword evidence="11 12" id="KW-0472">Membrane</keyword>
<reference evidence="15 16" key="1">
    <citation type="submission" date="2009-08" db="EMBL/GenBank/DDBJ databases">
        <authorList>
            <person name="Muzny D."/>
            <person name="Qin X."/>
            <person name="Deng J."/>
            <person name="Jiang H."/>
            <person name="Liu Y."/>
            <person name="Qu J."/>
            <person name="Song X.-Z."/>
            <person name="Zhang L."/>
            <person name="Thornton R."/>
            <person name="Coyle M."/>
            <person name="Francisco L."/>
            <person name="Jackson L."/>
            <person name="Javaid M."/>
            <person name="Korchina V."/>
            <person name="Kovar C."/>
            <person name="Mata R."/>
            <person name="Mathew T."/>
            <person name="Ngo R."/>
            <person name="Nguyen L."/>
            <person name="Nguyen N."/>
            <person name="Okwuonu G."/>
            <person name="Ongeri F."/>
            <person name="Pham C."/>
            <person name="Simmons D."/>
            <person name="Wilczek-Boney K."/>
            <person name="Hale W."/>
            <person name="Jakkamsetti A."/>
            <person name="Pham P."/>
            <person name="Ruth R."/>
            <person name="San Lucas F."/>
            <person name="Warren J."/>
            <person name="Zhang J."/>
            <person name="Zhao Z."/>
            <person name="Zhou C."/>
            <person name="Zhu D."/>
            <person name="Lee S."/>
            <person name="Bess C."/>
            <person name="Blankenburg K."/>
            <person name="Forbes L."/>
            <person name="Fu Q."/>
            <person name="Gubbala S."/>
            <person name="Hirani K."/>
            <person name="Jayaseelan J.C."/>
            <person name="Lara F."/>
            <person name="Munidasa M."/>
            <person name="Palculict T."/>
            <person name="Patil S."/>
            <person name="Pu L.-L."/>
            <person name="Saada N."/>
            <person name="Tang L."/>
            <person name="Weissenberger G."/>
            <person name="Zhu Y."/>
            <person name="Hemphill L."/>
            <person name="Shang Y."/>
            <person name="Youmans B."/>
            <person name="Ayvaz T."/>
            <person name="Ross M."/>
            <person name="Santibanez J."/>
            <person name="Aqrawi P."/>
            <person name="Gross S."/>
            <person name="Joshi V."/>
            <person name="Fowler G."/>
            <person name="Nazareth L."/>
            <person name="Reid J."/>
            <person name="Worley K."/>
            <person name="Petrosino J."/>
            <person name="Highlander S."/>
            <person name="Gibbs R."/>
        </authorList>
    </citation>
    <scope>NUCLEOTIDE SEQUENCE [LARGE SCALE GENOMIC DNA]</scope>
    <source>
        <strain evidence="15 16">ATCC 49175</strain>
    </source>
</reference>
<dbReference type="RefSeq" id="WP_005606794.1">
    <property type="nucleotide sequence ID" value="NZ_CP102283.1"/>
</dbReference>
<dbReference type="FunFam" id="3.30.565.10:FF:000006">
    <property type="entry name" value="Sensor histidine kinase WalK"/>
    <property type="match status" value="1"/>
</dbReference>
<dbReference type="InterPro" id="IPR050398">
    <property type="entry name" value="HssS/ArlS-like"/>
</dbReference>
<dbReference type="PANTHER" id="PTHR45528:SF12">
    <property type="entry name" value="SENSOR HISTIDINE KINASE ARSS"/>
    <property type="match status" value="1"/>
</dbReference>
<dbReference type="InterPro" id="IPR036097">
    <property type="entry name" value="HisK_dim/P_sf"/>
</dbReference>
<dbReference type="CDD" id="cd00082">
    <property type="entry name" value="HisKA"/>
    <property type="match status" value="1"/>
</dbReference>
<keyword evidence="10" id="KW-0902">Two-component regulatory system</keyword>
<dbReference type="Pfam" id="PF00512">
    <property type="entry name" value="HisKA"/>
    <property type="match status" value="1"/>
</dbReference>
<dbReference type="PRINTS" id="PR00344">
    <property type="entry name" value="BCTRLSENSOR"/>
</dbReference>
<evidence type="ECO:0000313" key="15">
    <source>
        <dbReference type="EMBL" id="EEW37472.1"/>
    </source>
</evidence>
<dbReference type="EMBL" id="ACKZ01000016">
    <property type="protein sequence ID" value="EEW37472.1"/>
    <property type="molecule type" value="Genomic_DNA"/>
</dbReference>
<dbReference type="EC" id="2.7.13.3" evidence="3"/>
<dbReference type="SMART" id="SM00387">
    <property type="entry name" value="HATPase_c"/>
    <property type="match status" value="1"/>
</dbReference>
<keyword evidence="5" id="KW-0597">Phosphoprotein</keyword>
<evidence type="ECO:0000256" key="4">
    <source>
        <dbReference type="ARBA" id="ARBA00015735"/>
    </source>
</evidence>
<dbReference type="AlphaFoldDB" id="C8NFY6"/>
<feature type="domain" description="HAMP" evidence="14">
    <location>
        <begin position="204"/>
        <end position="258"/>
    </location>
</feature>
<dbReference type="Gene3D" id="3.30.565.10">
    <property type="entry name" value="Histidine kinase-like ATPase, C-terminal domain"/>
    <property type="match status" value="1"/>
</dbReference>
<dbReference type="InterPro" id="IPR041610">
    <property type="entry name" value="ArlS_N"/>
</dbReference>
<accession>C8NFY6</accession>
<dbReference type="PROSITE" id="PS50109">
    <property type="entry name" value="HIS_KIN"/>
    <property type="match status" value="1"/>
</dbReference>
<keyword evidence="8 15" id="KW-0418">Kinase</keyword>
<dbReference type="Pfam" id="PF18719">
    <property type="entry name" value="ArlS_N"/>
    <property type="match status" value="1"/>
</dbReference>
<dbReference type="eggNOG" id="COG5002">
    <property type="taxonomic scope" value="Bacteria"/>
</dbReference>
<evidence type="ECO:0000259" key="13">
    <source>
        <dbReference type="PROSITE" id="PS50109"/>
    </source>
</evidence>
<comment type="catalytic activity">
    <reaction evidence="1">
        <text>ATP + protein L-histidine = ADP + protein N-phospho-L-histidine.</text>
        <dbReference type="EC" id="2.7.13.3"/>
    </reaction>
</comment>
<evidence type="ECO:0000256" key="7">
    <source>
        <dbReference type="ARBA" id="ARBA00022692"/>
    </source>
</evidence>
<dbReference type="Gene3D" id="1.10.287.130">
    <property type="match status" value="1"/>
</dbReference>
<comment type="caution">
    <text evidence="15">The sequence shown here is derived from an EMBL/GenBank/DDBJ whole genome shotgun (WGS) entry which is preliminary data.</text>
</comment>
<feature type="transmembrane region" description="Helical" evidence="12">
    <location>
        <begin position="15"/>
        <end position="35"/>
    </location>
</feature>
<gene>
    <name evidence="15" type="ORF">HMPREF0444_0831</name>
</gene>
<evidence type="ECO:0000256" key="9">
    <source>
        <dbReference type="ARBA" id="ARBA00022989"/>
    </source>
</evidence>
<dbReference type="PROSITE" id="PS50885">
    <property type="entry name" value="HAMP"/>
    <property type="match status" value="1"/>
</dbReference>
<evidence type="ECO:0000256" key="5">
    <source>
        <dbReference type="ARBA" id="ARBA00022553"/>
    </source>
</evidence>
<dbReference type="SMART" id="SM00388">
    <property type="entry name" value="HisKA"/>
    <property type="match status" value="1"/>
</dbReference>
<dbReference type="InterPro" id="IPR003594">
    <property type="entry name" value="HATPase_dom"/>
</dbReference>
<dbReference type="FunFam" id="1.10.287.130:FF:000001">
    <property type="entry name" value="Two-component sensor histidine kinase"/>
    <property type="match status" value="1"/>
</dbReference>
<dbReference type="SUPFAM" id="SSF55874">
    <property type="entry name" value="ATPase domain of HSP90 chaperone/DNA topoisomerase II/histidine kinase"/>
    <property type="match status" value="1"/>
</dbReference>
<keyword evidence="16" id="KW-1185">Reference proteome</keyword>
<evidence type="ECO:0000256" key="11">
    <source>
        <dbReference type="ARBA" id="ARBA00023136"/>
    </source>
</evidence>